<keyword evidence="3" id="KW-1185">Reference proteome</keyword>
<feature type="transmembrane region" description="Helical" evidence="1">
    <location>
        <begin position="44"/>
        <end position="63"/>
    </location>
</feature>
<dbReference type="Proteomes" id="UP000831775">
    <property type="component" value="Chromosome"/>
</dbReference>
<keyword evidence="1" id="KW-1133">Transmembrane helix</keyword>
<gene>
    <name evidence="2" type="ORF">MUN76_15060</name>
</gene>
<dbReference type="RefSeq" id="WP_244685878.1">
    <property type="nucleotide sequence ID" value="NZ_CP095043.1"/>
</dbReference>
<keyword evidence="1" id="KW-0812">Transmembrane</keyword>
<organism evidence="2 3">
    <name type="scientific">Leucobacter rhizosphaerae</name>
    <dbReference type="NCBI Taxonomy" id="2932245"/>
    <lineage>
        <taxon>Bacteria</taxon>
        <taxon>Bacillati</taxon>
        <taxon>Actinomycetota</taxon>
        <taxon>Actinomycetes</taxon>
        <taxon>Micrococcales</taxon>
        <taxon>Microbacteriaceae</taxon>
        <taxon>Leucobacter</taxon>
    </lineage>
</organism>
<keyword evidence="1" id="KW-0472">Membrane</keyword>
<evidence type="ECO:0000256" key="1">
    <source>
        <dbReference type="SAM" id="Phobius"/>
    </source>
</evidence>
<dbReference type="EMBL" id="CP095043">
    <property type="protein sequence ID" value="UOQ60331.1"/>
    <property type="molecule type" value="Genomic_DNA"/>
</dbReference>
<name>A0ABY4FVS5_9MICO</name>
<protein>
    <submittedName>
        <fullName evidence="2">Uncharacterized protein</fullName>
    </submittedName>
</protein>
<sequence length="80" mass="7979">MDHRTSKLRVTLKWISAAAILGIVAAAVWFVFAAQAGSGGQMVAASAAAAALGSGWSGAYAAITAKIKAPAPISLAPVDR</sequence>
<evidence type="ECO:0000313" key="2">
    <source>
        <dbReference type="EMBL" id="UOQ60331.1"/>
    </source>
</evidence>
<reference evidence="2 3" key="1">
    <citation type="submission" date="2022-04" db="EMBL/GenBank/DDBJ databases">
        <title>Leucobacter sp. isolated from rhizosphere of onion.</title>
        <authorList>
            <person name="Won M."/>
            <person name="Lee C.-M."/>
            <person name="Woen H.-Y."/>
            <person name="Kwon S.-W."/>
        </authorList>
    </citation>
    <scope>NUCLEOTIDE SEQUENCE [LARGE SCALE GENOMIC DNA]</scope>
    <source>
        <strain evidence="2 3">H25R-14</strain>
    </source>
</reference>
<accession>A0ABY4FVS5</accession>
<feature type="transmembrane region" description="Helical" evidence="1">
    <location>
        <begin position="12"/>
        <end position="32"/>
    </location>
</feature>
<proteinExistence type="predicted"/>
<evidence type="ECO:0000313" key="3">
    <source>
        <dbReference type="Proteomes" id="UP000831775"/>
    </source>
</evidence>